<dbReference type="RefSeq" id="WP_013900299.1">
    <property type="nucleotide sequence ID" value="NC_015677.1"/>
</dbReference>
<dbReference type="PATRIC" id="fig|365046.3.peg.1003"/>
<dbReference type="STRING" id="365046.Rta_09820"/>
<dbReference type="GO" id="GO:0003677">
    <property type="term" value="F:DNA binding"/>
    <property type="evidence" value="ECO:0007669"/>
    <property type="project" value="UniProtKB-UniRule"/>
</dbReference>
<dbReference type="OrthoDB" id="9810009at2"/>
<reference evidence="3 4" key="2">
    <citation type="journal article" date="2011" name="PLoS ONE">
        <title>The Cyst-Dividing Bacterium Ramlibacter tataouinensis TTB310 Genome Reveals a Well-Stocked Toolbox for Adaptation to a Desert Environment.</title>
        <authorList>
            <person name="De Luca G."/>
            <person name="Barakat M."/>
            <person name="Ortet P."/>
            <person name="Fochesato S."/>
            <person name="Jourlin-Castelli C."/>
            <person name="Ansaldi M."/>
            <person name="Py B."/>
            <person name="Fichant G."/>
            <person name="Coutinho P.M."/>
            <person name="Voulhoux R."/>
            <person name="Bastien O."/>
            <person name="Marechal E."/>
            <person name="Henrissat B."/>
            <person name="Quentin Y."/>
            <person name="Noirot P."/>
            <person name="Filloux A."/>
            <person name="Mejean V."/>
            <person name="Dubow M.S."/>
            <person name="Barras F."/>
            <person name="Barbe V."/>
            <person name="Weissenbach J."/>
            <person name="Mihalcescu I."/>
            <person name="Vermeglio A."/>
            <person name="Achouak W."/>
            <person name="Heulin T."/>
        </authorList>
    </citation>
    <scope>NUCLEOTIDE SEQUENCE [LARGE SCALE GENOMIC DNA]</scope>
    <source>
        <strain evidence="4">ATCC BAA-407 / DSM 14655 / LMG 21543 / TTB310</strain>
    </source>
</reference>
<dbReference type="InterPro" id="IPR007159">
    <property type="entry name" value="SpoVT-AbrB_dom"/>
</dbReference>
<dbReference type="KEGG" id="rta:Rta_09820"/>
<dbReference type="InterPro" id="IPR037914">
    <property type="entry name" value="SpoVT-AbrB_sf"/>
</dbReference>
<feature type="domain" description="SpoVT-AbrB" evidence="2">
    <location>
        <begin position="7"/>
        <end position="49"/>
    </location>
</feature>
<dbReference type="SUPFAM" id="SSF89447">
    <property type="entry name" value="AbrB/MazE/MraZ-like"/>
    <property type="match status" value="1"/>
</dbReference>
<name>F5XZN7_RAMTT</name>
<organism evidence="3 4">
    <name type="scientific">Ramlibacter tataouinensis (strain ATCC BAA-407 / DSM 14655 / LMG 21543 / TTB310)</name>
    <dbReference type="NCBI Taxonomy" id="365046"/>
    <lineage>
        <taxon>Bacteria</taxon>
        <taxon>Pseudomonadati</taxon>
        <taxon>Pseudomonadota</taxon>
        <taxon>Betaproteobacteria</taxon>
        <taxon>Burkholderiales</taxon>
        <taxon>Comamonadaceae</taxon>
        <taxon>Ramlibacter</taxon>
    </lineage>
</organism>
<gene>
    <name evidence="3" type="ordered locus">Rta_09820</name>
</gene>
<dbReference type="Gene3D" id="2.10.260.10">
    <property type="match status" value="1"/>
</dbReference>
<dbReference type="AlphaFoldDB" id="F5XZN7"/>
<evidence type="ECO:0000256" key="1">
    <source>
        <dbReference type="PROSITE-ProRule" id="PRU01076"/>
    </source>
</evidence>
<keyword evidence="4" id="KW-1185">Reference proteome</keyword>
<dbReference type="Proteomes" id="UP000008385">
    <property type="component" value="Chromosome"/>
</dbReference>
<dbReference type="HOGENOM" id="CLU_162018_1_0_4"/>
<dbReference type="PROSITE" id="PS51740">
    <property type="entry name" value="SPOVT_ABRB"/>
    <property type="match status" value="1"/>
</dbReference>
<dbReference type="Pfam" id="PF04014">
    <property type="entry name" value="MazE_antitoxin"/>
    <property type="match status" value="1"/>
</dbReference>
<keyword evidence="1" id="KW-0238">DNA-binding</keyword>
<accession>F5XZN7</accession>
<evidence type="ECO:0000313" key="3">
    <source>
        <dbReference type="EMBL" id="AEG92066.1"/>
    </source>
</evidence>
<dbReference type="eggNOG" id="COG4456">
    <property type="taxonomic scope" value="Bacteria"/>
</dbReference>
<protein>
    <submittedName>
        <fullName evidence="3">Virulence-associated protein-like protein</fullName>
    </submittedName>
</protein>
<sequence length="98" mass="10661">MAETRTAKLFKNGASQAVRLPAEFRFEGDEVYVTRDEATGDVILSDRPGAQAWAGFFELLHSAQAPADFMTERPMNRVPASGGLFDEAPAGSVRGPRF</sequence>
<proteinExistence type="predicted"/>
<evidence type="ECO:0000259" key="2">
    <source>
        <dbReference type="PROSITE" id="PS51740"/>
    </source>
</evidence>
<dbReference type="EMBL" id="CP000245">
    <property type="protein sequence ID" value="AEG92066.1"/>
    <property type="molecule type" value="Genomic_DNA"/>
</dbReference>
<reference evidence="4" key="1">
    <citation type="submission" date="2006-01" db="EMBL/GenBank/DDBJ databases">
        <title>Genome of the cyst-dividing bacterium Ramlibacter tataouinensis.</title>
        <authorList>
            <person name="Barakat M."/>
            <person name="Ortet P."/>
            <person name="De Luca G."/>
            <person name="Jourlin-Castelli C."/>
            <person name="Ansaldi M."/>
            <person name="Py B."/>
            <person name="Fichant G."/>
            <person name="Coutinho P."/>
            <person name="Voulhoux R."/>
            <person name="Bastien O."/>
            <person name="Roy S."/>
            <person name="Marechal E."/>
            <person name="Henrissat B."/>
            <person name="Quentin Y."/>
            <person name="Noirot P."/>
            <person name="Filloux A."/>
            <person name="Mejean V."/>
            <person name="DuBow M."/>
            <person name="Barras F."/>
            <person name="Heulin T."/>
        </authorList>
    </citation>
    <scope>NUCLEOTIDE SEQUENCE [LARGE SCALE GENOMIC DNA]</scope>
    <source>
        <strain evidence="4">ATCC BAA-407 / DSM 14655 / LMG 21543 / TTB310</strain>
    </source>
</reference>
<evidence type="ECO:0000313" key="4">
    <source>
        <dbReference type="Proteomes" id="UP000008385"/>
    </source>
</evidence>